<feature type="domain" description="Cysteinyl-tRNA ligase anticodon binding" evidence="11">
    <location>
        <begin position="396"/>
        <end position="438"/>
    </location>
</feature>
<evidence type="ECO:0000259" key="10">
    <source>
        <dbReference type="Pfam" id="PF01406"/>
    </source>
</evidence>
<gene>
    <name evidence="9" type="primary">cysS</name>
    <name evidence="12" type="ORF">UW25_C0006G0023</name>
</gene>
<evidence type="ECO:0000256" key="1">
    <source>
        <dbReference type="ARBA" id="ARBA00011245"/>
    </source>
</evidence>
<dbReference type="EC" id="6.1.1.16" evidence="9"/>
<dbReference type="Pfam" id="PF01406">
    <property type="entry name" value="tRNA-synt_1e"/>
    <property type="match status" value="1"/>
</dbReference>
<keyword evidence="2 9" id="KW-0436">Ligase</keyword>
<dbReference type="PRINTS" id="PR00983">
    <property type="entry name" value="TRNASYNTHCYS"/>
</dbReference>
<proteinExistence type="inferred from homology"/>
<dbReference type="GO" id="GO:0005524">
    <property type="term" value="F:ATP binding"/>
    <property type="evidence" value="ECO:0007669"/>
    <property type="project" value="UniProtKB-UniRule"/>
</dbReference>
<evidence type="ECO:0000256" key="9">
    <source>
        <dbReference type="HAMAP-Rule" id="MF_00041"/>
    </source>
</evidence>
<feature type="binding site" evidence="9">
    <location>
        <position position="31"/>
    </location>
    <ligand>
        <name>Zn(2+)</name>
        <dbReference type="ChEBI" id="CHEBI:29105"/>
    </ligand>
</feature>
<dbReference type="InterPro" id="IPR015803">
    <property type="entry name" value="Cys-tRNA-ligase"/>
</dbReference>
<dbReference type="HAMAP" id="MF_00041">
    <property type="entry name" value="Cys_tRNA_synth"/>
    <property type="match status" value="1"/>
</dbReference>
<keyword evidence="4 9" id="KW-0547">Nucleotide-binding</keyword>
<dbReference type="Gene3D" id="3.40.50.620">
    <property type="entry name" value="HUPs"/>
    <property type="match status" value="1"/>
</dbReference>
<feature type="short sequence motif" description="'KMSKS' region" evidence="9">
    <location>
        <begin position="269"/>
        <end position="273"/>
    </location>
</feature>
<dbReference type="InterPro" id="IPR032678">
    <property type="entry name" value="tRNA-synt_1_cat_dom"/>
</dbReference>
<dbReference type="Pfam" id="PF23493">
    <property type="entry name" value="CysS_C"/>
    <property type="match status" value="1"/>
</dbReference>
<feature type="binding site" evidence="9">
    <location>
        <position position="212"/>
    </location>
    <ligand>
        <name>Zn(2+)</name>
        <dbReference type="ChEBI" id="CHEBI:29105"/>
    </ligand>
</feature>
<organism evidence="12 13">
    <name type="scientific">Candidatus Nomurabacteria bacterium GW2011_GWB1_44_12</name>
    <dbReference type="NCBI Taxonomy" id="1618748"/>
    <lineage>
        <taxon>Bacteria</taxon>
        <taxon>Candidatus Nomuraibacteriota</taxon>
    </lineage>
</organism>
<evidence type="ECO:0000256" key="3">
    <source>
        <dbReference type="ARBA" id="ARBA00022723"/>
    </source>
</evidence>
<dbReference type="CDD" id="cd00672">
    <property type="entry name" value="CysRS_core"/>
    <property type="match status" value="1"/>
</dbReference>
<dbReference type="GO" id="GO:0005829">
    <property type="term" value="C:cytosol"/>
    <property type="evidence" value="ECO:0007669"/>
    <property type="project" value="TreeGrafter"/>
</dbReference>
<feature type="binding site" evidence="9">
    <location>
        <position position="241"/>
    </location>
    <ligand>
        <name>Zn(2+)</name>
        <dbReference type="ChEBI" id="CHEBI:29105"/>
    </ligand>
</feature>
<evidence type="ECO:0000256" key="2">
    <source>
        <dbReference type="ARBA" id="ARBA00022598"/>
    </source>
</evidence>
<dbReference type="InterPro" id="IPR056411">
    <property type="entry name" value="CysS_C"/>
</dbReference>
<dbReference type="GO" id="GO:0006423">
    <property type="term" value="P:cysteinyl-tRNA aminoacylation"/>
    <property type="evidence" value="ECO:0007669"/>
    <property type="project" value="UniProtKB-UniRule"/>
</dbReference>
<keyword evidence="9" id="KW-0963">Cytoplasm</keyword>
<evidence type="ECO:0000256" key="8">
    <source>
        <dbReference type="ARBA" id="ARBA00023146"/>
    </source>
</evidence>
<keyword evidence="7 9" id="KW-0648">Protein biosynthesis</keyword>
<dbReference type="GO" id="GO:0008270">
    <property type="term" value="F:zinc ion binding"/>
    <property type="evidence" value="ECO:0007669"/>
    <property type="project" value="UniProtKB-UniRule"/>
</dbReference>
<feature type="binding site" evidence="9">
    <location>
        <position position="272"/>
    </location>
    <ligand>
        <name>ATP</name>
        <dbReference type="ChEBI" id="CHEBI:30616"/>
    </ligand>
</feature>
<comment type="catalytic activity">
    <reaction evidence="9">
        <text>tRNA(Cys) + L-cysteine + ATP = L-cysteinyl-tRNA(Cys) + AMP + diphosphate</text>
        <dbReference type="Rhea" id="RHEA:17773"/>
        <dbReference type="Rhea" id="RHEA-COMP:9661"/>
        <dbReference type="Rhea" id="RHEA-COMP:9679"/>
        <dbReference type="ChEBI" id="CHEBI:30616"/>
        <dbReference type="ChEBI" id="CHEBI:33019"/>
        <dbReference type="ChEBI" id="CHEBI:35235"/>
        <dbReference type="ChEBI" id="CHEBI:78442"/>
        <dbReference type="ChEBI" id="CHEBI:78517"/>
        <dbReference type="ChEBI" id="CHEBI:456215"/>
        <dbReference type="EC" id="6.1.1.16"/>
    </reaction>
</comment>
<dbReference type="InterPro" id="IPR014729">
    <property type="entry name" value="Rossmann-like_a/b/a_fold"/>
</dbReference>
<dbReference type="InterPro" id="IPR024909">
    <property type="entry name" value="Cys-tRNA/MSH_ligase"/>
</dbReference>
<comment type="cofactor">
    <cofactor evidence="9">
        <name>Zn(2+)</name>
        <dbReference type="ChEBI" id="CHEBI:29105"/>
    </cofactor>
    <text evidence="9">Binds 1 zinc ion per subunit.</text>
</comment>
<evidence type="ECO:0000259" key="11">
    <source>
        <dbReference type="Pfam" id="PF23493"/>
    </source>
</evidence>
<dbReference type="SUPFAM" id="SSF52374">
    <property type="entry name" value="Nucleotidylyl transferase"/>
    <property type="match status" value="1"/>
</dbReference>
<dbReference type="GO" id="GO:0004817">
    <property type="term" value="F:cysteine-tRNA ligase activity"/>
    <property type="evidence" value="ECO:0007669"/>
    <property type="project" value="UniProtKB-UniRule"/>
</dbReference>
<dbReference type="Proteomes" id="UP000033815">
    <property type="component" value="Unassembled WGS sequence"/>
</dbReference>
<keyword evidence="5 9" id="KW-0862">Zinc</keyword>
<evidence type="ECO:0000313" key="13">
    <source>
        <dbReference type="Proteomes" id="UP000033815"/>
    </source>
</evidence>
<evidence type="ECO:0000256" key="7">
    <source>
        <dbReference type="ARBA" id="ARBA00022917"/>
    </source>
</evidence>
<dbReference type="AlphaFoldDB" id="A0A837I6Q0"/>
<protein>
    <recommendedName>
        <fullName evidence="9">Cysteine--tRNA ligase</fullName>
        <ecNumber evidence="9">6.1.1.16</ecNumber>
    </recommendedName>
    <alternativeName>
        <fullName evidence="9">Cysteinyl-tRNA synthetase</fullName>
        <shortName evidence="9">CysRS</shortName>
    </alternativeName>
</protein>
<sequence>MNHDLKLFNTLTRSIEKLEPINDREVRMYNCGPTVYGFAHIGNLRSFIVNDTLRRTLEYTGHSVIQTMNITDIDDKMIARANEQGVSIHALGLEYENFLFADLKSLNVLTPHKMPRATDHIGGMVVMIEKLLRERFAYKASDGIYFEVAKAKNYGALAHLDMDAETESRVEGALDKKSPRDFALWKFETSDDYGNAYDASFGRGRPGWHIECSEMARDTLGETIDIHTGGVDLIFPHHTNEIAQSEAFNGKPFVKIWLHNEFVMVDGQKMSKSLGNHTTLKTITESGFSPLAFRYFVIGAHYRSKLNFTFEALEGAQNALRKLSEHIGEEVGSVNKDYQERFRDFVTQDLDTPRALALAWEVAKDASISPTDKTATLLDFDRVFGFGLATRKKETIPTHIKALAKSREEARENKDWAKSDKIRDEINSLGWNIEDTDKGPKISKLNS</sequence>
<dbReference type="PANTHER" id="PTHR10890">
    <property type="entry name" value="CYSTEINYL-TRNA SYNTHETASE"/>
    <property type="match status" value="1"/>
</dbReference>
<keyword evidence="8 9" id="KW-0030">Aminoacyl-tRNA synthetase</keyword>
<dbReference type="PANTHER" id="PTHR10890:SF3">
    <property type="entry name" value="CYSTEINE--TRNA LIGASE, CYTOPLASMIC"/>
    <property type="match status" value="1"/>
</dbReference>
<comment type="subunit">
    <text evidence="1 9">Monomer.</text>
</comment>
<dbReference type="Gene3D" id="1.20.120.640">
    <property type="entry name" value="Anticodon-binding domain of a subclass of class I aminoacyl-tRNA synthetases"/>
    <property type="match status" value="1"/>
</dbReference>
<feature type="domain" description="tRNA synthetases class I catalytic" evidence="10">
    <location>
        <begin position="19"/>
        <end position="317"/>
    </location>
</feature>
<evidence type="ECO:0000313" key="12">
    <source>
        <dbReference type="EMBL" id="KKT36501.1"/>
    </source>
</evidence>
<evidence type="ECO:0000256" key="6">
    <source>
        <dbReference type="ARBA" id="ARBA00022840"/>
    </source>
</evidence>
<comment type="similarity">
    <text evidence="9">Belongs to the class-I aminoacyl-tRNA synthetase family.</text>
</comment>
<reference evidence="12 13" key="1">
    <citation type="journal article" date="2015" name="Nature">
        <title>rRNA introns, odd ribosomes, and small enigmatic genomes across a large radiation of phyla.</title>
        <authorList>
            <person name="Brown C.T."/>
            <person name="Hug L.A."/>
            <person name="Thomas B.C."/>
            <person name="Sharon I."/>
            <person name="Castelle C.J."/>
            <person name="Singh A."/>
            <person name="Wilkins M.J."/>
            <person name="Williams K.H."/>
            <person name="Banfield J.F."/>
        </authorList>
    </citation>
    <scope>NUCLEOTIDE SEQUENCE [LARGE SCALE GENOMIC DNA]</scope>
</reference>
<evidence type="ECO:0000256" key="4">
    <source>
        <dbReference type="ARBA" id="ARBA00022741"/>
    </source>
</evidence>
<dbReference type="EMBL" id="LCHP01000006">
    <property type="protein sequence ID" value="KKT36501.1"/>
    <property type="molecule type" value="Genomic_DNA"/>
</dbReference>
<dbReference type="NCBIfam" id="TIGR00435">
    <property type="entry name" value="cysS"/>
    <property type="match status" value="1"/>
</dbReference>
<feature type="short sequence motif" description="'HIGH' region" evidence="9">
    <location>
        <begin position="33"/>
        <end position="43"/>
    </location>
</feature>
<keyword evidence="6 9" id="KW-0067">ATP-binding</keyword>
<comment type="subcellular location">
    <subcellularLocation>
        <location evidence="9">Cytoplasm</location>
    </subcellularLocation>
</comment>
<accession>A0A837I6Q0</accession>
<dbReference type="SUPFAM" id="SSF47323">
    <property type="entry name" value="Anticodon-binding domain of a subclass of class I aminoacyl-tRNA synthetases"/>
    <property type="match status" value="1"/>
</dbReference>
<dbReference type="InterPro" id="IPR009080">
    <property type="entry name" value="tRNAsynth_Ia_anticodon-bd"/>
</dbReference>
<evidence type="ECO:0000256" key="5">
    <source>
        <dbReference type="ARBA" id="ARBA00022833"/>
    </source>
</evidence>
<name>A0A837I6Q0_9BACT</name>
<comment type="caution">
    <text evidence="12">The sequence shown here is derived from an EMBL/GenBank/DDBJ whole genome shotgun (WGS) entry which is preliminary data.</text>
</comment>
<feature type="binding site" evidence="9">
    <location>
        <position position="237"/>
    </location>
    <ligand>
        <name>Zn(2+)</name>
        <dbReference type="ChEBI" id="CHEBI:29105"/>
    </ligand>
</feature>
<keyword evidence="3 9" id="KW-0479">Metal-binding</keyword>